<dbReference type="GO" id="GO:0046872">
    <property type="term" value="F:metal ion binding"/>
    <property type="evidence" value="ECO:0007669"/>
    <property type="project" value="UniProtKB-KW"/>
</dbReference>
<dbReference type="GO" id="GO:0016787">
    <property type="term" value="F:hydrolase activity"/>
    <property type="evidence" value="ECO:0007669"/>
    <property type="project" value="UniProtKB-KW"/>
</dbReference>
<gene>
    <name evidence="5" type="ORF">CEURO_LOCUS5368</name>
</gene>
<evidence type="ECO:0000313" key="6">
    <source>
        <dbReference type="Proteomes" id="UP001152484"/>
    </source>
</evidence>
<feature type="domain" description="Retroviral polymerase SH3-like" evidence="4">
    <location>
        <begin position="62"/>
        <end position="123"/>
    </location>
</feature>
<evidence type="ECO:0000256" key="2">
    <source>
        <dbReference type="ARBA" id="ARBA00022801"/>
    </source>
</evidence>
<dbReference type="Pfam" id="PF07727">
    <property type="entry name" value="RVT_2"/>
    <property type="match status" value="1"/>
</dbReference>
<evidence type="ECO:0008006" key="7">
    <source>
        <dbReference type="Google" id="ProtNLM"/>
    </source>
</evidence>
<feature type="domain" description="Reverse transcriptase Ty1/copia-type" evidence="3">
    <location>
        <begin position="231"/>
        <end position="333"/>
    </location>
</feature>
<comment type="caution">
    <text evidence="5">The sequence shown here is derived from an EMBL/GenBank/DDBJ whole genome shotgun (WGS) entry which is preliminary data.</text>
</comment>
<protein>
    <recommendedName>
        <fullName evidence="7">Reverse transcriptase Ty1/copia-type domain-containing protein</fullName>
    </recommendedName>
</protein>
<keyword evidence="6" id="KW-1185">Reference proteome</keyword>
<dbReference type="OrthoDB" id="1917367at2759"/>
<dbReference type="PANTHER" id="PTHR42648">
    <property type="entry name" value="TRANSPOSASE, PUTATIVE-RELATED"/>
    <property type="match status" value="1"/>
</dbReference>
<evidence type="ECO:0000259" key="3">
    <source>
        <dbReference type="Pfam" id="PF07727"/>
    </source>
</evidence>
<dbReference type="InterPro" id="IPR012337">
    <property type="entry name" value="RNaseH-like_sf"/>
</dbReference>
<dbReference type="InterPro" id="IPR039537">
    <property type="entry name" value="Retrotran_Ty1/copia-like"/>
</dbReference>
<dbReference type="EMBL" id="CAMAPE010000009">
    <property type="protein sequence ID" value="CAH9074898.1"/>
    <property type="molecule type" value="Genomic_DNA"/>
</dbReference>
<accession>A0A9P0YTI2</accession>
<dbReference type="PANTHER" id="PTHR42648:SF18">
    <property type="entry name" value="RETROTRANSPOSON, UNCLASSIFIED-LIKE PROTEIN"/>
    <property type="match status" value="1"/>
</dbReference>
<proteinExistence type="predicted"/>
<dbReference type="InterPro" id="IPR057670">
    <property type="entry name" value="SH3_retrovirus"/>
</dbReference>
<dbReference type="AlphaFoldDB" id="A0A9P0YTI2"/>
<dbReference type="Pfam" id="PF25597">
    <property type="entry name" value="SH3_retrovirus"/>
    <property type="match status" value="1"/>
</dbReference>
<organism evidence="5 6">
    <name type="scientific">Cuscuta europaea</name>
    <name type="common">European dodder</name>
    <dbReference type="NCBI Taxonomy" id="41803"/>
    <lineage>
        <taxon>Eukaryota</taxon>
        <taxon>Viridiplantae</taxon>
        <taxon>Streptophyta</taxon>
        <taxon>Embryophyta</taxon>
        <taxon>Tracheophyta</taxon>
        <taxon>Spermatophyta</taxon>
        <taxon>Magnoliopsida</taxon>
        <taxon>eudicotyledons</taxon>
        <taxon>Gunneridae</taxon>
        <taxon>Pentapetalae</taxon>
        <taxon>asterids</taxon>
        <taxon>lamiids</taxon>
        <taxon>Solanales</taxon>
        <taxon>Convolvulaceae</taxon>
        <taxon>Cuscuteae</taxon>
        <taxon>Cuscuta</taxon>
        <taxon>Cuscuta subgen. Cuscuta</taxon>
    </lineage>
</organism>
<evidence type="ECO:0000259" key="4">
    <source>
        <dbReference type="Pfam" id="PF25597"/>
    </source>
</evidence>
<evidence type="ECO:0000256" key="1">
    <source>
        <dbReference type="ARBA" id="ARBA00022723"/>
    </source>
</evidence>
<dbReference type="Proteomes" id="UP001152484">
    <property type="component" value="Unassembled WGS sequence"/>
</dbReference>
<evidence type="ECO:0000313" key="5">
    <source>
        <dbReference type="EMBL" id="CAH9074898.1"/>
    </source>
</evidence>
<sequence length="333" mass="37842">MLNMARSMFKTKNMPHVYWGAAVTTAAYILNICPTKRLNGITPEEAWSGIKPTVSHLRIFGSLCYRHIPDEKRRKLSDKSQKLILVGYDPTGAYKLFDPVEQKCIISRDVIVDETATWNWDSTNASNGRRMTLIGNESEEEVSGLNMEETYINDGERLGGTGIETRPTRERRTSSRLTDYEVFPDSVITDDGDLVHLAFLAETEPIEHYDAVKDPKWMKAMKEELASIQKNDTWELVELPKGRKHIDVKGVFKLKKKPDGSVAKYKARLVVKGFLQKKGLDYGEVFSPVARKETIRTVLGIASLKEWNLHQMDVKSAFLNGFLKEEVYVSQPP</sequence>
<keyword evidence="1" id="KW-0479">Metal-binding</keyword>
<keyword evidence="2" id="KW-0378">Hydrolase</keyword>
<dbReference type="InterPro" id="IPR013103">
    <property type="entry name" value="RVT_2"/>
</dbReference>
<name>A0A9P0YTI2_CUSEU</name>
<dbReference type="SUPFAM" id="SSF53098">
    <property type="entry name" value="Ribonuclease H-like"/>
    <property type="match status" value="1"/>
</dbReference>
<reference evidence="5" key="1">
    <citation type="submission" date="2022-07" db="EMBL/GenBank/DDBJ databases">
        <authorList>
            <person name="Macas J."/>
            <person name="Novak P."/>
            <person name="Neumann P."/>
        </authorList>
    </citation>
    <scope>NUCLEOTIDE SEQUENCE</scope>
</reference>